<dbReference type="Gene3D" id="3.30.1680.10">
    <property type="entry name" value="ligand-binding face of the semaphorins, domain 2"/>
    <property type="match status" value="1"/>
</dbReference>
<name>A0A8C7DRK9_NAJNA</name>
<keyword evidence="7" id="KW-0812">Transmembrane</keyword>
<dbReference type="PROSITE" id="PS51004">
    <property type="entry name" value="SEMA"/>
    <property type="match status" value="1"/>
</dbReference>
<feature type="region of interest" description="Disordered" evidence="6">
    <location>
        <begin position="622"/>
        <end position="651"/>
    </location>
</feature>
<dbReference type="InterPro" id="IPR001627">
    <property type="entry name" value="Semap_dom"/>
</dbReference>
<evidence type="ECO:0000313" key="9">
    <source>
        <dbReference type="Ensembl" id="ENSNNAP00000009053.1"/>
    </source>
</evidence>
<keyword evidence="2 7" id="KW-0472">Membrane</keyword>
<dbReference type="Pfam" id="PF01437">
    <property type="entry name" value="PSI"/>
    <property type="match status" value="1"/>
</dbReference>
<dbReference type="GO" id="GO:0071526">
    <property type="term" value="P:semaphorin-plexin signaling pathway"/>
    <property type="evidence" value="ECO:0007669"/>
    <property type="project" value="TreeGrafter"/>
</dbReference>
<dbReference type="PANTHER" id="PTHR11036:SF11">
    <property type="entry name" value="SEMAPHORIN-6C"/>
    <property type="match status" value="1"/>
</dbReference>
<evidence type="ECO:0000256" key="7">
    <source>
        <dbReference type="SAM" id="Phobius"/>
    </source>
</evidence>
<organism evidence="9 10">
    <name type="scientific">Naja naja</name>
    <name type="common">Indian cobra</name>
    <dbReference type="NCBI Taxonomy" id="35670"/>
    <lineage>
        <taxon>Eukaryota</taxon>
        <taxon>Metazoa</taxon>
        <taxon>Chordata</taxon>
        <taxon>Craniata</taxon>
        <taxon>Vertebrata</taxon>
        <taxon>Euteleostomi</taxon>
        <taxon>Lepidosauria</taxon>
        <taxon>Squamata</taxon>
        <taxon>Bifurcata</taxon>
        <taxon>Unidentata</taxon>
        <taxon>Episquamata</taxon>
        <taxon>Toxicofera</taxon>
        <taxon>Serpentes</taxon>
        <taxon>Colubroidea</taxon>
        <taxon>Elapidae</taxon>
        <taxon>Elapinae</taxon>
        <taxon>Naja</taxon>
    </lineage>
</organism>
<dbReference type="Ensembl" id="ENSNNAT00000009495.1">
    <property type="protein sequence ID" value="ENSNNAP00000009053.1"/>
    <property type="gene ID" value="ENSNNAG00000005678.1"/>
</dbReference>
<dbReference type="GO" id="GO:0001755">
    <property type="term" value="P:neural crest cell migration"/>
    <property type="evidence" value="ECO:0007669"/>
    <property type="project" value="TreeGrafter"/>
</dbReference>
<proteinExistence type="predicted"/>
<dbReference type="AlphaFoldDB" id="A0A8C7DRK9"/>
<dbReference type="SUPFAM" id="SSF103575">
    <property type="entry name" value="Plexin repeat"/>
    <property type="match status" value="1"/>
</dbReference>
<evidence type="ECO:0000256" key="4">
    <source>
        <dbReference type="ARBA" id="ARBA00023180"/>
    </source>
</evidence>
<keyword evidence="10" id="KW-1185">Reference proteome</keyword>
<dbReference type="GeneTree" id="ENSGT00940000158641"/>
<dbReference type="OrthoDB" id="9988752at2759"/>
<dbReference type="GO" id="GO:0030335">
    <property type="term" value="P:positive regulation of cell migration"/>
    <property type="evidence" value="ECO:0007669"/>
    <property type="project" value="TreeGrafter"/>
</dbReference>
<dbReference type="GO" id="GO:0005886">
    <property type="term" value="C:plasma membrane"/>
    <property type="evidence" value="ECO:0007669"/>
    <property type="project" value="TreeGrafter"/>
</dbReference>
<dbReference type="InterPro" id="IPR036352">
    <property type="entry name" value="Semap_dom_sf"/>
</dbReference>
<evidence type="ECO:0000256" key="1">
    <source>
        <dbReference type="ARBA" id="ARBA00004370"/>
    </source>
</evidence>
<dbReference type="SUPFAM" id="SSF101912">
    <property type="entry name" value="Sema domain"/>
    <property type="match status" value="1"/>
</dbReference>
<comment type="caution">
    <text evidence="5">Lacks conserved residue(s) required for the propagation of feature annotation.</text>
</comment>
<accession>A0A8C7DRK9</accession>
<gene>
    <name evidence="9" type="primary">SEMA6C</name>
</gene>
<feature type="transmembrane region" description="Helical" evidence="7">
    <location>
        <begin position="538"/>
        <end position="562"/>
    </location>
</feature>
<comment type="subcellular location">
    <subcellularLocation>
        <location evidence="1">Membrane</location>
    </subcellularLocation>
</comment>
<dbReference type="GO" id="GO:0007411">
    <property type="term" value="P:axon guidance"/>
    <property type="evidence" value="ECO:0007669"/>
    <property type="project" value="TreeGrafter"/>
</dbReference>
<dbReference type="Pfam" id="PF01403">
    <property type="entry name" value="Sema"/>
    <property type="match status" value="1"/>
</dbReference>
<dbReference type="GO" id="GO:0030215">
    <property type="term" value="F:semaphorin receptor binding"/>
    <property type="evidence" value="ECO:0007669"/>
    <property type="project" value="InterPro"/>
</dbReference>
<evidence type="ECO:0000256" key="3">
    <source>
        <dbReference type="ARBA" id="ARBA00023157"/>
    </source>
</evidence>
<dbReference type="Proteomes" id="UP000694559">
    <property type="component" value="Unplaced"/>
</dbReference>
<keyword evidence="3" id="KW-1015">Disulfide bond</keyword>
<protein>
    <submittedName>
        <fullName evidence="9">Semaphorin 6C</fullName>
    </submittedName>
</protein>
<evidence type="ECO:0000313" key="10">
    <source>
        <dbReference type="Proteomes" id="UP000694559"/>
    </source>
</evidence>
<reference evidence="9" key="2">
    <citation type="submission" date="2025-09" db="UniProtKB">
        <authorList>
            <consortium name="Ensembl"/>
        </authorList>
    </citation>
    <scope>IDENTIFICATION</scope>
</reference>
<reference evidence="9" key="1">
    <citation type="submission" date="2025-08" db="UniProtKB">
        <authorList>
            <consortium name="Ensembl"/>
        </authorList>
    </citation>
    <scope>IDENTIFICATION</scope>
</reference>
<dbReference type="InterPro" id="IPR002165">
    <property type="entry name" value="Plexin_repeat"/>
</dbReference>
<evidence type="ECO:0000256" key="2">
    <source>
        <dbReference type="ARBA" id="ARBA00023136"/>
    </source>
</evidence>
<dbReference type="GO" id="GO:0045499">
    <property type="term" value="F:chemorepellent activity"/>
    <property type="evidence" value="ECO:0007669"/>
    <property type="project" value="TreeGrafter"/>
</dbReference>
<evidence type="ECO:0000259" key="8">
    <source>
        <dbReference type="PROSITE" id="PS51004"/>
    </source>
</evidence>
<dbReference type="Gene3D" id="2.130.10.10">
    <property type="entry name" value="YVTN repeat-like/Quinoprotein amine dehydrogenase"/>
    <property type="match status" value="1"/>
</dbReference>
<feature type="compositionally biased region" description="Low complexity" evidence="6">
    <location>
        <begin position="642"/>
        <end position="651"/>
    </location>
</feature>
<dbReference type="PANTHER" id="PTHR11036">
    <property type="entry name" value="SEMAPHORIN"/>
    <property type="match status" value="1"/>
</dbReference>
<evidence type="ECO:0000256" key="6">
    <source>
        <dbReference type="SAM" id="MobiDB-lite"/>
    </source>
</evidence>
<dbReference type="InterPro" id="IPR015943">
    <property type="entry name" value="WD40/YVTN_repeat-like_dom_sf"/>
</dbReference>
<dbReference type="InterPro" id="IPR027231">
    <property type="entry name" value="Semaphorin"/>
</dbReference>
<keyword evidence="7" id="KW-1133">Transmembrane helix</keyword>
<dbReference type="SMART" id="SM00630">
    <property type="entry name" value="Sema"/>
    <property type="match status" value="1"/>
</dbReference>
<dbReference type="OMA" id="DMKNCAM"/>
<sequence>PVSLPPSDVSAFPPQYLTWKTQDVENCADECYNYIKVLVPKNNRNLLACGTNAFHPVCRTYKISDFQQEGEELNGQARCPFDTKQTNVAIFADGNLYSATVADFQASDAVIYRSLGERNPVLRTVKYDSKWLREPHFIHALEYQEYVYFFFREISVEYTTLGRVIFSRVGRVCKNDMGGSPRVLEKYWTSFLKARLNCSVPGDAFFYFDVLQAVTDVILVNGRPSVFAVFTTQSNSITGSAICAFDMDEVGRVFDGRFKEQKNTDAGWTPISEDKVPTPRPGSCAGVGQASAFRTSNEFPDATLSFIKSHPLLDDAVASVAEQPWFTKTSSRYRLTRLAVDASAGPFRNNTVLFLGSEDGTVLKVLSRLTGNHTVQTVLLEEVSVYQPSRCSVKREDRQVLGLQLDKANHALYVAFSGAVVRMPLSRCGSHSTCRRSCLASRDPYCVWLPSGTCANFGNEIRSSKGLIVLPFSVAYPTKLLFIPFEPLLEKELECRGGGGDIPAWLGKVWRSWLSRDGDSVGRSSEAKDGAKSVHFTFLIGCVFVAFLLGAFLSGLLVSCYCSHSLQRAKHPGKDPENGLQRPLSLRSLAKMNTLLEGGQAKDGLMETAAPQLYTTLLPSEKELPSAPAKPGVREHPELSALPTPESTPELPLKNMKAIRNQWEKNQNFNNAKDAQGKAMPFHAPVPNTFSFPGPGGVPGHLHSYDTPLGGYLDEKKVSNSERVLVRPSQPPKGMEVTTLEELLKHLHGAGASVPAAFPPSAVAFANRVQPKVPNLEGAPYYNTSTLPRRLDIPPDAPLPLGLDKGGRSVAHRHSLCSAPKLVNVGGDGGGLLMRQHSLGQAGRLPPALLTRMHSTGSSVPQEGHPHAIFLARQHSYGDQGPLPSHGGGIRRSISLIKPGMATQALFQPSSPPAQPSGPFHY</sequence>
<evidence type="ECO:0000256" key="5">
    <source>
        <dbReference type="PROSITE-ProRule" id="PRU00352"/>
    </source>
</evidence>
<feature type="domain" description="Sema" evidence="8">
    <location>
        <begin position="1"/>
        <end position="425"/>
    </location>
</feature>
<keyword evidence="4" id="KW-0325">Glycoprotein</keyword>